<evidence type="ECO:0000313" key="2">
    <source>
        <dbReference type="EMBL" id="SFO45977.1"/>
    </source>
</evidence>
<dbReference type="RefSeq" id="WP_075014888.1">
    <property type="nucleotide sequence ID" value="NZ_FOWE01000009.1"/>
</dbReference>
<keyword evidence="1" id="KW-0812">Transmembrane</keyword>
<evidence type="ECO:0000313" key="3">
    <source>
        <dbReference type="Proteomes" id="UP000183642"/>
    </source>
</evidence>
<sequence>MTLLVAHLVLTAAYAGFQWTVRGLVYPQFRQVPPDAFHAYERAHQRLIARVVGPLFAGQAVTTLWLLAARPAGTRLLPVLAGGACFAAVLAVTALVAVPLHRRLDAGWDAAAHRALCRADTVRALAASAGTAAAAWAVLAAQG</sequence>
<organism evidence="2 3">
    <name type="scientific">Geodermatophilus obscurus</name>
    <dbReference type="NCBI Taxonomy" id="1861"/>
    <lineage>
        <taxon>Bacteria</taxon>
        <taxon>Bacillati</taxon>
        <taxon>Actinomycetota</taxon>
        <taxon>Actinomycetes</taxon>
        <taxon>Geodermatophilales</taxon>
        <taxon>Geodermatophilaceae</taxon>
        <taxon>Geodermatophilus</taxon>
    </lineage>
</organism>
<dbReference type="EMBL" id="FOWE01000009">
    <property type="protein sequence ID" value="SFO45977.1"/>
    <property type="molecule type" value="Genomic_DNA"/>
</dbReference>
<reference evidence="3" key="1">
    <citation type="submission" date="2016-10" db="EMBL/GenBank/DDBJ databases">
        <authorList>
            <person name="Varghese N."/>
            <person name="Submissions S."/>
        </authorList>
    </citation>
    <scope>NUCLEOTIDE SEQUENCE [LARGE SCALE GENOMIC DNA]</scope>
    <source>
        <strain evidence="3">DSM 43161</strain>
    </source>
</reference>
<evidence type="ECO:0000256" key="1">
    <source>
        <dbReference type="SAM" id="Phobius"/>
    </source>
</evidence>
<dbReference type="AlphaFoldDB" id="A0A1I5HCQ3"/>
<protein>
    <recommendedName>
        <fullName evidence="4">DUF1772 domain-containing protein</fullName>
    </recommendedName>
</protein>
<proteinExistence type="predicted"/>
<keyword evidence="1" id="KW-1133">Transmembrane helix</keyword>
<accession>A0A1I5HCQ3</accession>
<dbReference type="Proteomes" id="UP000183642">
    <property type="component" value="Unassembled WGS sequence"/>
</dbReference>
<feature type="transmembrane region" description="Helical" evidence="1">
    <location>
        <begin position="79"/>
        <end position="101"/>
    </location>
</feature>
<name>A0A1I5HCQ3_9ACTN</name>
<keyword evidence="1" id="KW-0472">Membrane</keyword>
<gene>
    <name evidence="2" type="ORF">SAMN05660359_03577</name>
</gene>
<dbReference type="OrthoDB" id="27509at2"/>
<evidence type="ECO:0008006" key="4">
    <source>
        <dbReference type="Google" id="ProtNLM"/>
    </source>
</evidence>
<keyword evidence="3" id="KW-1185">Reference proteome</keyword>
<feature type="transmembrane region" description="Helical" evidence="1">
    <location>
        <begin position="47"/>
        <end position="67"/>
    </location>
</feature>
<feature type="transmembrane region" description="Helical" evidence="1">
    <location>
        <begin position="121"/>
        <end position="141"/>
    </location>
</feature>